<evidence type="ECO:0008006" key="4">
    <source>
        <dbReference type="Google" id="ProtNLM"/>
    </source>
</evidence>
<feature type="chain" id="PRO_5038962330" description="Secreted protein" evidence="1">
    <location>
        <begin position="32"/>
        <end position="159"/>
    </location>
</feature>
<protein>
    <recommendedName>
        <fullName evidence="4">Secreted protein</fullName>
    </recommendedName>
</protein>
<keyword evidence="1" id="KW-0732">Signal</keyword>
<organism evidence="2 3">
    <name type="scientific">Microbispora catharanthi</name>
    <dbReference type="NCBI Taxonomy" id="1712871"/>
    <lineage>
        <taxon>Bacteria</taxon>
        <taxon>Bacillati</taxon>
        <taxon>Actinomycetota</taxon>
        <taxon>Actinomycetes</taxon>
        <taxon>Streptosporangiales</taxon>
        <taxon>Streptosporangiaceae</taxon>
        <taxon>Microbispora</taxon>
    </lineage>
</organism>
<proteinExistence type="predicted"/>
<dbReference type="EMBL" id="VDMA02000018">
    <property type="protein sequence ID" value="KAB8181206.1"/>
    <property type="molecule type" value="Genomic_DNA"/>
</dbReference>
<evidence type="ECO:0000313" key="3">
    <source>
        <dbReference type="Proteomes" id="UP000313066"/>
    </source>
</evidence>
<accession>A0A5N6BKR7</accession>
<comment type="caution">
    <text evidence="2">The sequence shown here is derived from an EMBL/GenBank/DDBJ whole genome shotgun (WGS) entry which is preliminary data.</text>
</comment>
<evidence type="ECO:0000256" key="1">
    <source>
        <dbReference type="SAM" id="SignalP"/>
    </source>
</evidence>
<feature type="signal peptide" evidence="1">
    <location>
        <begin position="1"/>
        <end position="31"/>
    </location>
</feature>
<name>A0A5N6BKR7_9ACTN</name>
<evidence type="ECO:0000313" key="2">
    <source>
        <dbReference type="EMBL" id="KAB8181206.1"/>
    </source>
</evidence>
<keyword evidence="3" id="KW-1185">Reference proteome</keyword>
<dbReference type="AlphaFoldDB" id="A0A5N6BKR7"/>
<sequence length="159" mass="16513">MRSAARLLLPLATAGLSAALAAGLVAAPAVASASSAASPASAASAASAAETWEWGPTASSDTKGWANGYVRSGSSGLRIVGDLYDAGGARTCSWVKIKWLTDRGKYRTATYRNCSQSTPRTFTVKAGYMLLAKAMVCRGSATRITGKCSRWERVWTQGG</sequence>
<reference evidence="2 3" key="1">
    <citation type="submission" date="2019-10" db="EMBL/GenBank/DDBJ databases">
        <title>Nonomuraea sp. nov., isolated from Phyllanthus amarus.</title>
        <authorList>
            <person name="Klykleung N."/>
            <person name="Tanasupawat S."/>
        </authorList>
    </citation>
    <scope>NUCLEOTIDE SEQUENCE [LARGE SCALE GENOMIC DNA]</scope>
    <source>
        <strain evidence="2 3">CR1-09</strain>
    </source>
</reference>
<gene>
    <name evidence="2" type="ORF">FH610_029835</name>
</gene>
<dbReference type="Proteomes" id="UP000313066">
    <property type="component" value="Unassembled WGS sequence"/>
</dbReference>
<dbReference type="RefSeq" id="WP_139578355.1">
    <property type="nucleotide sequence ID" value="NZ_VDMA02000018.1"/>
</dbReference>